<sequence length="193" mass="20844">MKKTTLLFIGLSFASMGFSQVGINTETPHTSTALDIRSTAKGMLLPRMTTNQKVAIVSPATGLLVYDTTLRCISQNAGTPSGASWVCLSQKDTRLDSFYMPSIAIDASVVLTAQSLDLYAEYKKQFNTPTVVSAGAPAAIPYFPVATDLYYYVTSFDNTVLKINSLSASGVLNYDIVEKSGYASFMNVVFVIK</sequence>
<dbReference type="AlphaFoldDB" id="A0A2V3PK18"/>
<gene>
    <name evidence="2" type="ORF">CLV62_14321</name>
</gene>
<keyword evidence="3" id="KW-1185">Reference proteome</keyword>
<dbReference type="OrthoDB" id="997002at2"/>
<organism evidence="2 3">
    <name type="scientific">Dysgonomonas alginatilytica</name>
    <dbReference type="NCBI Taxonomy" id="1605892"/>
    <lineage>
        <taxon>Bacteria</taxon>
        <taxon>Pseudomonadati</taxon>
        <taxon>Bacteroidota</taxon>
        <taxon>Bacteroidia</taxon>
        <taxon>Bacteroidales</taxon>
        <taxon>Dysgonomonadaceae</taxon>
        <taxon>Dysgonomonas</taxon>
    </lineage>
</organism>
<reference evidence="2 3" key="1">
    <citation type="submission" date="2018-03" db="EMBL/GenBank/DDBJ databases">
        <title>Genomic Encyclopedia of Archaeal and Bacterial Type Strains, Phase II (KMG-II): from individual species to whole genera.</title>
        <authorList>
            <person name="Goeker M."/>
        </authorList>
    </citation>
    <scope>NUCLEOTIDE SEQUENCE [LARGE SCALE GENOMIC DNA]</scope>
    <source>
        <strain evidence="2 3">DSM 100214</strain>
    </source>
</reference>
<dbReference type="EMBL" id="QICL01000043">
    <property type="protein sequence ID" value="PXV58841.1"/>
    <property type="molecule type" value="Genomic_DNA"/>
</dbReference>
<feature type="signal peptide" evidence="1">
    <location>
        <begin position="1"/>
        <end position="21"/>
    </location>
</feature>
<evidence type="ECO:0000313" key="3">
    <source>
        <dbReference type="Proteomes" id="UP000247973"/>
    </source>
</evidence>
<evidence type="ECO:0000256" key="1">
    <source>
        <dbReference type="SAM" id="SignalP"/>
    </source>
</evidence>
<keyword evidence="1" id="KW-0732">Signal</keyword>
<protein>
    <submittedName>
        <fullName evidence="2">Uncharacterized protein</fullName>
    </submittedName>
</protein>
<comment type="caution">
    <text evidence="2">The sequence shown here is derived from an EMBL/GenBank/DDBJ whole genome shotgun (WGS) entry which is preliminary data.</text>
</comment>
<proteinExistence type="predicted"/>
<dbReference type="Proteomes" id="UP000247973">
    <property type="component" value="Unassembled WGS sequence"/>
</dbReference>
<accession>A0A2V3PK18</accession>
<name>A0A2V3PK18_9BACT</name>
<dbReference type="RefSeq" id="WP_146212806.1">
    <property type="nucleotide sequence ID" value="NZ_QICL01000043.1"/>
</dbReference>
<evidence type="ECO:0000313" key="2">
    <source>
        <dbReference type="EMBL" id="PXV58841.1"/>
    </source>
</evidence>
<feature type="chain" id="PRO_5016147265" evidence="1">
    <location>
        <begin position="22"/>
        <end position="193"/>
    </location>
</feature>